<name>A0ABV9VRH0_9ACTN</name>
<dbReference type="InterPro" id="IPR036390">
    <property type="entry name" value="WH_DNA-bd_sf"/>
</dbReference>
<dbReference type="EMBL" id="JBHSIU010000011">
    <property type="protein sequence ID" value="MFC4998394.1"/>
    <property type="molecule type" value="Genomic_DNA"/>
</dbReference>
<dbReference type="RefSeq" id="WP_380114646.1">
    <property type="nucleotide sequence ID" value="NZ_JBHSIU010000011.1"/>
</dbReference>
<dbReference type="SUPFAM" id="SSF53067">
    <property type="entry name" value="Actin-like ATPase domain"/>
    <property type="match status" value="1"/>
</dbReference>
<evidence type="ECO:0000313" key="3">
    <source>
        <dbReference type="EMBL" id="MFC4998394.1"/>
    </source>
</evidence>
<proteinExistence type="inferred from homology"/>
<dbReference type="SUPFAM" id="SSF46785">
    <property type="entry name" value="Winged helix' DNA-binding domain"/>
    <property type="match status" value="1"/>
</dbReference>
<protein>
    <submittedName>
        <fullName evidence="3">ROK family protein</fullName>
    </submittedName>
</protein>
<dbReference type="PANTHER" id="PTHR18964">
    <property type="entry name" value="ROK (REPRESSOR, ORF, KINASE) FAMILY"/>
    <property type="match status" value="1"/>
</dbReference>
<dbReference type="Gene3D" id="1.10.10.10">
    <property type="entry name" value="Winged helix-like DNA-binding domain superfamily/Winged helix DNA-binding domain"/>
    <property type="match status" value="1"/>
</dbReference>
<comment type="caution">
    <text evidence="3">The sequence shown here is derived from an EMBL/GenBank/DDBJ whole genome shotgun (WGS) entry which is preliminary data.</text>
</comment>
<accession>A0ABV9VRH0</accession>
<evidence type="ECO:0000313" key="4">
    <source>
        <dbReference type="Proteomes" id="UP001595912"/>
    </source>
</evidence>
<dbReference type="InterPro" id="IPR000600">
    <property type="entry name" value="ROK"/>
</dbReference>
<dbReference type="Pfam" id="PF00480">
    <property type="entry name" value="ROK"/>
    <property type="match status" value="1"/>
</dbReference>
<dbReference type="InterPro" id="IPR000835">
    <property type="entry name" value="HTH_MarR-typ"/>
</dbReference>
<evidence type="ECO:0000259" key="2">
    <source>
        <dbReference type="Pfam" id="PF12802"/>
    </source>
</evidence>
<dbReference type="Gene3D" id="3.30.420.40">
    <property type="match status" value="2"/>
</dbReference>
<sequence length="423" mass="43956">MSRDRAGVGSAAEPTDQLAMRRANLSRTLRYIRANGPRSRAAIAAATGLHKTTVSSLVDELSTRRLVRETDLEYSGSAGRPGRGVSLSPDVGAIGIEINVDYLAVHGTDLTGRTVIQKRVGYDATRGDVERCLADLTDVARRSLAELTRRGVTPIGLTVGIPGLVDAARGVVVLAPNLGWHDVPVAARLARTFGPKLWIGVDNDANLAALAEHAGGVAAGTDDLVYLTGEVGVGGGVILGGRLLRGADGFSGEIGHLLVDPGGDRCGCGRVGCWETKVGLAELLRRAGPGAADGPDRDSMPDPHHRIRQVARRIAAGDQAAVTALAEIGRWLGHGGAVLVNLFNPRVIVLGGYFAEFADRLIPAAQAGLAGLTVASTARRCHFVASHFGFTAAARGGAGVVLDRMIEDPTGFPLAESRPLAAV</sequence>
<dbReference type="CDD" id="cd24076">
    <property type="entry name" value="ASKHA_ATPase_ROK_BsXylR-like"/>
    <property type="match status" value="1"/>
</dbReference>
<feature type="domain" description="HTH marR-type" evidence="2">
    <location>
        <begin position="27"/>
        <end position="70"/>
    </location>
</feature>
<organism evidence="3 4">
    <name type="scientific">Dactylosporangium cerinum</name>
    <dbReference type="NCBI Taxonomy" id="1434730"/>
    <lineage>
        <taxon>Bacteria</taxon>
        <taxon>Bacillati</taxon>
        <taxon>Actinomycetota</taxon>
        <taxon>Actinomycetes</taxon>
        <taxon>Micromonosporales</taxon>
        <taxon>Micromonosporaceae</taxon>
        <taxon>Dactylosporangium</taxon>
    </lineage>
</organism>
<dbReference type="InterPro" id="IPR036388">
    <property type="entry name" value="WH-like_DNA-bd_sf"/>
</dbReference>
<dbReference type="Pfam" id="PF12802">
    <property type="entry name" value="MarR_2"/>
    <property type="match status" value="1"/>
</dbReference>
<evidence type="ECO:0000256" key="1">
    <source>
        <dbReference type="ARBA" id="ARBA00006479"/>
    </source>
</evidence>
<keyword evidence="4" id="KW-1185">Reference proteome</keyword>
<dbReference type="PANTHER" id="PTHR18964:SF149">
    <property type="entry name" value="BIFUNCTIONAL UDP-N-ACETYLGLUCOSAMINE 2-EPIMERASE_N-ACETYLMANNOSAMINE KINASE"/>
    <property type="match status" value="1"/>
</dbReference>
<dbReference type="InterPro" id="IPR043129">
    <property type="entry name" value="ATPase_NBD"/>
</dbReference>
<gene>
    <name evidence="3" type="ORF">ACFPIJ_11165</name>
</gene>
<reference evidence="4" key="1">
    <citation type="journal article" date="2019" name="Int. J. Syst. Evol. Microbiol.">
        <title>The Global Catalogue of Microorganisms (GCM) 10K type strain sequencing project: providing services to taxonomists for standard genome sequencing and annotation.</title>
        <authorList>
            <consortium name="The Broad Institute Genomics Platform"/>
            <consortium name="The Broad Institute Genome Sequencing Center for Infectious Disease"/>
            <person name="Wu L."/>
            <person name="Ma J."/>
        </authorList>
    </citation>
    <scope>NUCLEOTIDE SEQUENCE [LARGE SCALE GENOMIC DNA]</scope>
    <source>
        <strain evidence="4">CGMCC 4.7152</strain>
    </source>
</reference>
<dbReference type="Proteomes" id="UP001595912">
    <property type="component" value="Unassembled WGS sequence"/>
</dbReference>
<comment type="similarity">
    <text evidence="1">Belongs to the ROK (NagC/XylR) family.</text>
</comment>